<accession>A0A267F1F0</accession>
<feature type="compositionally biased region" description="Low complexity" evidence="1">
    <location>
        <begin position="92"/>
        <end position="102"/>
    </location>
</feature>
<keyword evidence="2" id="KW-0472">Membrane</keyword>
<feature type="transmembrane region" description="Helical" evidence="2">
    <location>
        <begin position="114"/>
        <end position="131"/>
    </location>
</feature>
<name>A0A267F1F0_9PLAT</name>
<sequence>GGAYCLDINTAKPKTYFYIHFDFLANAAYLLCHSVSYSSIMAATLTQVNSILSTEADFLPPPPSFTVIHRGESTASKQAKTTNSNRTERQADSNSDSCNSSSTRKKRSSGDGQHSNLIVAFYSVCCLYQFIRYLPLLILRVCFGSMQQQSASPNARRATKSKASSSNSNPSMKTLAGLLLLGLPLMLLSGLPIIGRLVASSPASPSSRASSRSRASSISSAASSSRAGCRSYSMSSASDS</sequence>
<comment type="caution">
    <text evidence="3">The sequence shown here is derived from an EMBL/GenBank/DDBJ whole genome shotgun (WGS) entry which is preliminary data.</text>
</comment>
<evidence type="ECO:0000313" key="4">
    <source>
        <dbReference type="Proteomes" id="UP000215902"/>
    </source>
</evidence>
<feature type="region of interest" description="Disordered" evidence="1">
    <location>
        <begin position="201"/>
        <end position="240"/>
    </location>
</feature>
<evidence type="ECO:0000256" key="2">
    <source>
        <dbReference type="SAM" id="Phobius"/>
    </source>
</evidence>
<feature type="transmembrane region" description="Helical" evidence="2">
    <location>
        <begin position="175"/>
        <end position="199"/>
    </location>
</feature>
<feature type="region of interest" description="Disordered" evidence="1">
    <location>
        <begin position="150"/>
        <end position="170"/>
    </location>
</feature>
<dbReference type="AlphaFoldDB" id="A0A267F1F0"/>
<gene>
    <name evidence="3" type="ORF">BOX15_Mlig002888g1</name>
</gene>
<dbReference type="EMBL" id="NIVC01001471">
    <property type="protein sequence ID" value="PAA67605.1"/>
    <property type="molecule type" value="Genomic_DNA"/>
</dbReference>
<feature type="compositionally biased region" description="Polar residues" evidence="1">
    <location>
        <begin position="73"/>
        <end position="85"/>
    </location>
</feature>
<feature type="region of interest" description="Disordered" evidence="1">
    <location>
        <begin position="68"/>
        <end position="111"/>
    </location>
</feature>
<protein>
    <submittedName>
        <fullName evidence="3">Uncharacterized protein</fullName>
    </submittedName>
</protein>
<dbReference type="Proteomes" id="UP000215902">
    <property type="component" value="Unassembled WGS sequence"/>
</dbReference>
<keyword evidence="2" id="KW-0812">Transmembrane</keyword>
<reference evidence="3 4" key="1">
    <citation type="submission" date="2017-06" db="EMBL/GenBank/DDBJ databases">
        <title>A platform for efficient transgenesis in Macrostomum lignano, a flatworm model organism for stem cell research.</title>
        <authorList>
            <person name="Berezikov E."/>
        </authorList>
    </citation>
    <scope>NUCLEOTIDE SEQUENCE [LARGE SCALE GENOMIC DNA]</scope>
    <source>
        <strain evidence="3">DV1</strain>
        <tissue evidence="3">Whole organism</tissue>
    </source>
</reference>
<keyword evidence="4" id="KW-1185">Reference proteome</keyword>
<feature type="non-terminal residue" evidence="3">
    <location>
        <position position="1"/>
    </location>
</feature>
<evidence type="ECO:0000256" key="1">
    <source>
        <dbReference type="SAM" id="MobiDB-lite"/>
    </source>
</evidence>
<feature type="compositionally biased region" description="Low complexity" evidence="1">
    <location>
        <begin position="161"/>
        <end position="170"/>
    </location>
</feature>
<evidence type="ECO:0000313" key="3">
    <source>
        <dbReference type="EMBL" id="PAA67605.1"/>
    </source>
</evidence>
<proteinExistence type="predicted"/>
<organism evidence="3 4">
    <name type="scientific">Macrostomum lignano</name>
    <dbReference type="NCBI Taxonomy" id="282301"/>
    <lineage>
        <taxon>Eukaryota</taxon>
        <taxon>Metazoa</taxon>
        <taxon>Spiralia</taxon>
        <taxon>Lophotrochozoa</taxon>
        <taxon>Platyhelminthes</taxon>
        <taxon>Rhabditophora</taxon>
        <taxon>Macrostomorpha</taxon>
        <taxon>Macrostomida</taxon>
        <taxon>Macrostomidae</taxon>
        <taxon>Macrostomum</taxon>
    </lineage>
</organism>
<keyword evidence="2" id="KW-1133">Transmembrane helix</keyword>